<gene>
    <name evidence="2" type="ORF">RZS28_07985</name>
</gene>
<protein>
    <submittedName>
        <fullName evidence="2">Uncharacterized protein</fullName>
    </submittedName>
</protein>
<accession>A0ABZ0HWB1</accession>
<organism evidence="2 3">
    <name type="scientific">Methylocapsa polymorpha</name>
    <dbReference type="NCBI Taxonomy" id="3080828"/>
    <lineage>
        <taxon>Bacteria</taxon>
        <taxon>Pseudomonadati</taxon>
        <taxon>Pseudomonadota</taxon>
        <taxon>Alphaproteobacteria</taxon>
        <taxon>Hyphomicrobiales</taxon>
        <taxon>Beijerinckiaceae</taxon>
        <taxon>Methylocapsa</taxon>
    </lineage>
</organism>
<dbReference type="RefSeq" id="WP_407340789.1">
    <property type="nucleotide sequence ID" value="NZ_CP136862.1"/>
</dbReference>
<reference evidence="2 3" key="1">
    <citation type="submission" date="2023-10" db="EMBL/GenBank/DDBJ databases">
        <title>Novel methanotroph of the genus Methylocapsa from a subarctic wetland.</title>
        <authorList>
            <person name="Belova S.E."/>
            <person name="Oshkin I.Y."/>
            <person name="Miroshnikov K."/>
            <person name="Dedysh S.N."/>
        </authorList>
    </citation>
    <scope>NUCLEOTIDE SEQUENCE [LARGE SCALE GENOMIC DNA]</scope>
    <source>
        <strain evidence="2 3">RX1</strain>
    </source>
</reference>
<dbReference type="EMBL" id="CP136862">
    <property type="protein sequence ID" value="WOJ91196.1"/>
    <property type="molecule type" value="Genomic_DNA"/>
</dbReference>
<keyword evidence="3" id="KW-1185">Reference proteome</keyword>
<evidence type="ECO:0000313" key="2">
    <source>
        <dbReference type="EMBL" id="WOJ91196.1"/>
    </source>
</evidence>
<feature type="signal peptide" evidence="1">
    <location>
        <begin position="1"/>
        <end position="18"/>
    </location>
</feature>
<name>A0ABZ0HWB1_9HYPH</name>
<evidence type="ECO:0000256" key="1">
    <source>
        <dbReference type="SAM" id="SignalP"/>
    </source>
</evidence>
<sequence>MLLRMLLSTFLLAAPAFAASPQAEGFKKLSGAQIRQAFSGKEFSDEAHFAYNYRANGVVQGTSMGKKVTNTWKVVKDQLCVTESSSEEACYFVWKKGSAVKLVIGASDDLGLDGFLK</sequence>
<evidence type="ECO:0000313" key="3">
    <source>
        <dbReference type="Proteomes" id="UP001626536"/>
    </source>
</evidence>
<dbReference type="Proteomes" id="UP001626536">
    <property type="component" value="Chromosome"/>
</dbReference>
<proteinExistence type="predicted"/>
<feature type="chain" id="PRO_5047471066" evidence="1">
    <location>
        <begin position="19"/>
        <end position="117"/>
    </location>
</feature>
<keyword evidence="1" id="KW-0732">Signal</keyword>